<comment type="subcellular location">
    <subcellularLocation>
        <location evidence="1">Membrane</location>
        <topology evidence="1">Multi-pass membrane protein</topology>
    </subcellularLocation>
</comment>
<dbReference type="AlphaFoldDB" id="A0A2U1SWV4"/>
<evidence type="ECO:0000256" key="4">
    <source>
        <dbReference type="ARBA" id="ARBA00023136"/>
    </source>
</evidence>
<dbReference type="GO" id="GO:0016020">
    <property type="term" value="C:membrane"/>
    <property type="evidence" value="ECO:0007669"/>
    <property type="project" value="UniProtKB-SubCell"/>
</dbReference>
<organism evidence="7 8">
    <name type="scientific">Homoserinimonas hongtaonis</name>
    <dbReference type="NCBI Taxonomy" id="2079791"/>
    <lineage>
        <taxon>Bacteria</taxon>
        <taxon>Bacillati</taxon>
        <taxon>Actinomycetota</taxon>
        <taxon>Actinomycetes</taxon>
        <taxon>Micrococcales</taxon>
        <taxon>Microbacteriaceae</taxon>
        <taxon>Homoserinimonas</taxon>
    </lineage>
</organism>
<evidence type="ECO:0000256" key="3">
    <source>
        <dbReference type="ARBA" id="ARBA00022989"/>
    </source>
</evidence>
<keyword evidence="4 5" id="KW-0472">Membrane</keyword>
<evidence type="ECO:0000259" key="6">
    <source>
        <dbReference type="Pfam" id="PF06271"/>
    </source>
</evidence>
<feature type="domain" description="RDD" evidence="6">
    <location>
        <begin position="39"/>
        <end position="168"/>
    </location>
</feature>
<dbReference type="EMBL" id="QEEX01000002">
    <property type="protein sequence ID" value="PWB96072.1"/>
    <property type="molecule type" value="Genomic_DNA"/>
</dbReference>
<protein>
    <recommendedName>
        <fullName evidence="6">RDD domain-containing protein</fullName>
    </recommendedName>
</protein>
<dbReference type="RefSeq" id="WP_108998340.1">
    <property type="nucleotide sequence ID" value="NZ_QEEX01000002.1"/>
</dbReference>
<dbReference type="Proteomes" id="UP000244978">
    <property type="component" value="Unassembled WGS sequence"/>
</dbReference>
<evidence type="ECO:0000313" key="7">
    <source>
        <dbReference type="EMBL" id="PWB96072.1"/>
    </source>
</evidence>
<feature type="transmembrane region" description="Helical" evidence="5">
    <location>
        <begin position="130"/>
        <end position="155"/>
    </location>
</feature>
<evidence type="ECO:0000256" key="1">
    <source>
        <dbReference type="ARBA" id="ARBA00004141"/>
    </source>
</evidence>
<feature type="transmembrane region" description="Helical" evidence="5">
    <location>
        <begin position="41"/>
        <end position="66"/>
    </location>
</feature>
<keyword evidence="3 5" id="KW-1133">Transmembrane helix</keyword>
<dbReference type="PANTHER" id="PTHR38480">
    <property type="entry name" value="SLR0254 PROTEIN"/>
    <property type="match status" value="1"/>
</dbReference>
<proteinExistence type="predicted"/>
<evidence type="ECO:0000256" key="5">
    <source>
        <dbReference type="SAM" id="Phobius"/>
    </source>
</evidence>
<keyword evidence="8" id="KW-1185">Reference proteome</keyword>
<keyword evidence="2 5" id="KW-0812">Transmembrane</keyword>
<sequence>MQSEQHAASVSAVAGAPVQSLQDDELITGEAVALDLRPADFVLRAAGALIDWGCYIVLFIAAMLVASSPLLASVVDEATLTSISVVLLVLFIVVLPTVVETITQGRSLGKLAIGARVVRDDGGSIGFRHAFIRSLLGVVEIFMTFGGIATITALVHPRSKRLGDLIAGTYSQHERVAKADPPVYGVPLPLTEWARIADVAQLPPRLARRVTQFLRQAPGHSPDSRHRISQDLAREAAAFVSPVPDCDPELFLAAISAVRRDREYRKLRAERDRLARLEPVLTGLPHQFPDR</sequence>
<evidence type="ECO:0000313" key="8">
    <source>
        <dbReference type="Proteomes" id="UP000244978"/>
    </source>
</evidence>
<gene>
    <name evidence="7" type="ORF">DF220_11820</name>
</gene>
<name>A0A2U1SWV4_9MICO</name>
<accession>A0A2U1SWV4</accession>
<evidence type="ECO:0000256" key="2">
    <source>
        <dbReference type="ARBA" id="ARBA00022692"/>
    </source>
</evidence>
<reference evidence="8" key="1">
    <citation type="submission" date="2018-04" db="EMBL/GenBank/DDBJ databases">
        <authorList>
            <person name="Liu S."/>
            <person name="Wang Z."/>
            <person name="Li J."/>
        </authorList>
    </citation>
    <scope>NUCLEOTIDE SEQUENCE [LARGE SCALE GENOMIC DNA]</scope>
    <source>
        <strain evidence="8">S1194</strain>
    </source>
</reference>
<dbReference type="PANTHER" id="PTHR38480:SF1">
    <property type="entry name" value="SLR0254 PROTEIN"/>
    <property type="match status" value="1"/>
</dbReference>
<comment type="caution">
    <text evidence="7">The sequence shown here is derived from an EMBL/GenBank/DDBJ whole genome shotgun (WGS) entry which is preliminary data.</text>
</comment>
<dbReference type="InterPro" id="IPR010432">
    <property type="entry name" value="RDD"/>
</dbReference>
<dbReference type="Pfam" id="PF06271">
    <property type="entry name" value="RDD"/>
    <property type="match status" value="1"/>
</dbReference>
<feature type="transmembrane region" description="Helical" evidence="5">
    <location>
        <begin position="78"/>
        <end position="99"/>
    </location>
</feature>